<evidence type="ECO:0000313" key="2">
    <source>
        <dbReference type="Proteomes" id="UP001307705"/>
    </source>
</evidence>
<dbReference type="Proteomes" id="UP001307705">
    <property type="component" value="Unassembled WGS sequence"/>
</dbReference>
<reference evidence="1 2" key="1">
    <citation type="submission" date="2023-08" db="EMBL/GenBank/DDBJ databases">
        <title>Draft genome sequence of Algoriphagus taiwanensis.</title>
        <authorList>
            <person name="Takatani N."/>
            <person name="Hosokawa M."/>
            <person name="Sawabe T."/>
        </authorList>
    </citation>
    <scope>NUCLEOTIDE SEQUENCE [LARGE SCALE GENOMIC DNA]</scope>
    <source>
        <strain evidence="1 2">JCM 19755</strain>
    </source>
</reference>
<accession>A0ABQ6Q7U1</accession>
<protein>
    <submittedName>
        <fullName evidence="1">Uncharacterized protein</fullName>
    </submittedName>
</protein>
<evidence type="ECO:0000313" key="1">
    <source>
        <dbReference type="EMBL" id="GMQ35745.1"/>
    </source>
</evidence>
<proteinExistence type="predicted"/>
<sequence>MKIVFIPTGLSEDLMNFKLSEIKSTELDEILEQLKSIDNEVEITETNFGKGADWILLVATLSSIAYVISVGDKLEKGIDGWIKIGKRISKLFPKSDKLYIDEDGAKIIAMTHIAAKYNLTSIALKDSQVIYLVDFSTWFRQREADSFTSKPFNIYNFTFDVNDERTIILSVKSNGEITELLNIENDRLDIPF</sequence>
<dbReference type="EMBL" id="BTPE01000031">
    <property type="protein sequence ID" value="GMQ35745.1"/>
    <property type="molecule type" value="Genomic_DNA"/>
</dbReference>
<keyword evidence="2" id="KW-1185">Reference proteome</keyword>
<organism evidence="1 2">
    <name type="scientific">Algoriphagus taiwanensis</name>
    <dbReference type="NCBI Taxonomy" id="1445656"/>
    <lineage>
        <taxon>Bacteria</taxon>
        <taxon>Pseudomonadati</taxon>
        <taxon>Bacteroidota</taxon>
        <taxon>Cytophagia</taxon>
        <taxon>Cytophagales</taxon>
        <taxon>Cyclobacteriaceae</taxon>
        <taxon>Algoriphagus</taxon>
    </lineage>
</organism>
<name>A0ABQ6Q7U1_9BACT</name>
<gene>
    <name evidence="1" type="ORF">Ataiwa_40190</name>
</gene>
<dbReference type="RefSeq" id="WP_338230719.1">
    <property type="nucleotide sequence ID" value="NZ_BTPE01000031.1"/>
</dbReference>
<comment type="caution">
    <text evidence="1">The sequence shown here is derived from an EMBL/GenBank/DDBJ whole genome shotgun (WGS) entry which is preliminary data.</text>
</comment>